<protein>
    <submittedName>
        <fullName evidence="3">Uncharacterized protein</fullName>
    </submittedName>
</protein>
<keyword evidence="1" id="KW-0732">Signal</keyword>
<proteinExistence type="predicted"/>
<name>A0A914H607_GLORO</name>
<feature type="signal peptide" evidence="1">
    <location>
        <begin position="1"/>
        <end position="22"/>
    </location>
</feature>
<sequence length="143" mass="16579">MLKSLLFTFIFTIKLLFGQFEAAPPNDIRDHYGVNGYSNNDEEPTNVISDEVNSHTVPKLQTIVQFAYMILNNRKRKYYKTAIINSIPNASMHGLKNTQHVQYVAVTFTSKIFLTITMLHKERLTHRFSMIFGVLFDELKTFV</sequence>
<organism evidence="2 3">
    <name type="scientific">Globodera rostochiensis</name>
    <name type="common">Golden nematode worm</name>
    <name type="synonym">Heterodera rostochiensis</name>
    <dbReference type="NCBI Taxonomy" id="31243"/>
    <lineage>
        <taxon>Eukaryota</taxon>
        <taxon>Metazoa</taxon>
        <taxon>Ecdysozoa</taxon>
        <taxon>Nematoda</taxon>
        <taxon>Chromadorea</taxon>
        <taxon>Rhabditida</taxon>
        <taxon>Tylenchina</taxon>
        <taxon>Tylenchomorpha</taxon>
        <taxon>Tylenchoidea</taxon>
        <taxon>Heteroderidae</taxon>
        <taxon>Heteroderinae</taxon>
        <taxon>Globodera</taxon>
    </lineage>
</organism>
<evidence type="ECO:0000313" key="3">
    <source>
        <dbReference type="WBParaSite" id="Gr19_v10_g14149.t1"/>
    </source>
</evidence>
<evidence type="ECO:0000256" key="1">
    <source>
        <dbReference type="SAM" id="SignalP"/>
    </source>
</evidence>
<keyword evidence="2" id="KW-1185">Reference proteome</keyword>
<accession>A0A914H607</accession>
<dbReference type="Proteomes" id="UP000887572">
    <property type="component" value="Unplaced"/>
</dbReference>
<dbReference type="WBParaSite" id="Gr19_v10_g14149.t1">
    <property type="protein sequence ID" value="Gr19_v10_g14149.t1"/>
    <property type="gene ID" value="Gr19_v10_g14149"/>
</dbReference>
<feature type="chain" id="PRO_5037319445" evidence="1">
    <location>
        <begin position="23"/>
        <end position="143"/>
    </location>
</feature>
<evidence type="ECO:0000313" key="2">
    <source>
        <dbReference type="Proteomes" id="UP000887572"/>
    </source>
</evidence>
<dbReference type="AlphaFoldDB" id="A0A914H607"/>
<reference evidence="3" key="1">
    <citation type="submission" date="2022-11" db="UniProtKB">
        <authorList>
            <consortium name="WormBaseParasite"/>
        </authorList>
    </citation>
    <scope>IDENTIFICATION</scope>
</reference>